<dbReference type="EMBL" id="JBHFFA010000004">
    <property type="protein sequence ID" value="KAL2629219.1"/>
    <property type="molecule type" value="Genomic_DNA"/>
</dbReference>
<reference evidence="2 3" key="1">
    <citation type="submission" date="2024-09" db="EMBL/GenBank/DDBJ databases">
        <title>Chromosome-scale assembly of Riccia fluitans.</title>
        <authorList>
            <person name="Paukszto L."/>
            <person name="Sawicki J."/>
            <person name="Karawczyk K."/>
            <person name="Piernik-Szablinska J."/>
            <person name="Szczecinska M."/>
            <person name="Mazdziarz M."/>
        </authorList>
    </citation>
    <scope>NUCLEOTIDE SEQUENCE [LARGE SCALE GENOMIC DNA]</scope>
    <source>
        <strain evidence="2">Rf_01</strain>
        <tissue evidence="2">Aerial parts of the thallus</tissue>
    </source>
</reference>
<name>A0ABD1YFP4_9MARC</name>
<dbReference type="InterPro" id="IPR038941">
    <property type="entry name" value="At4g14100-like"/>
</dbReference>
<proteinExistence type="predicted"/>
<dbReference type="AlphaFoldDB" id="A0ABD1YFP4"/>
<comment type="caution">
    <text evidence="2">The sequence shown here is derived from an EMBL/GenBank/DDBJ whole genome shotgun (WGS) entry which is preliminary data.</text>
</comment>
<gene>
    <name evidence="2" type="ORF">R1flu_013905</name>
</gene>
<dbReference type="PANTHER" id="PTHR33880:SF19">
    <property type="entry name" value="EXPRESSED PROTEIN"/>
    <property type="match status" value="1"/>
</dbReference>
<sequence length="213" mass="24481">MKPEDLGWISLACLLLASTCRAGDPVPKPWPLQFHALLFENYTSTGKLSVVDLWYDSVNGRNYNIIQKQLGQKLWDLEWNNGTSFYFDLEHKTCKRVTFPVGILRPNFLSDAHYVGVQTLDTFTCNVWAKVDFITYYEDVATQRPVGWQFYTGRFNHVITFEEGAVLSDPYWQAPSYCFTEEAELQEESIESGLILTSKGQEPLKRWVKGLSS</sequence>
<accession>A0ABD1YFP4</accession>
<dbReference type="PANTHER" id="PTHR33880">
    <property type="entry name" value="EXPRESSED PROTEIN"/>
    <property type="match status" value="1"/>
</dbReference>
<evidence type="ECO:0000256" key="1">
    <source>
        <dbReference type="SAM" id="SignalP"/>
    </source>
</evidence>
<keyword evidence="1" id="KW-0732">Signal</keyword>
<evidence type="ECO:0000313" key="3">
    <source>
        <dbReference type="Proteomes" id="UP001605036"/>
    </source>
</evidence>
<feature type="signal peptide" evidence="1">
    <location>
        <begin position="1"/>
        <end position="22"/>
    </location>
</feature>
<organism evidence="2 3">
    <name type="scientific">Riccia fluitans</name>
    <dbReference type="NCBI Taxonomy" id="41844"/>
    <lineage>
        <taxon>Eukaryota</taxon>
        <taxon>Viridiplantae</taxon>
        <taxon>Streptophyta</taxon>
        <taxon>Embryophyta</taxon>
        <taxon>Marchantiophyta</taxon>
        <taxon>Marchantiopsida</taxon>
        <taxon>Marchantiidae</taxon>
        <taxon>Marchantiales</taxon>
        <taxon>Ricciaceae</taxon>
        <taxon>Riccia</taxon>
    </lineage>
</organism>
<dbReference type="Proteomes" id="UP001605036">
    <property type="component" value="Unassembled WGS sequence"/>
</dbReference>
<protein>
    <submittedName>
        <fullName evidence="2">Uncharacterized protein</fullName>
    </submittedName>
</protein>
<feature type="chain" id="PRO_5044746165" evidence="1">
    <location>
        <begin position="23"/>
        <end position="213"/>
    </location>
</feature>
<evidence type="ECO:0000313" key="2">
    <source>
        <dbReference type="EMBL" id="KAL2629219.1"/>
    </source>
</evidence>
<keyword evidence="3" id="KW-1185">Reference proteome</keyword>